<dbReference type="Proteomes" id="UP000516260">
    <property type="component" value="Chromosome 16"/>
</dbReference>
<name>A0A4Z2BY60_9TELE</name>
<comment type="caution">
    <text evidence="2">The sequence shown here is derived from an EMBL/GenBank/DDBJ whole genome shotgun (WGS) entry which is preliminary data.</text>
</comment>
<dbReference type="AlphaFoldDB" id="A0A4Z2BY60"/>
<keyword evidence="1" id="KW-0732">Signal</keyword>
<dbReference type="Pfam" id="PF15882">
    <property type="entry name" value="DUF4735"/>
    <property type="match status" value="1"/>
</dbReference>
<proteinExistence type="predicted"/>
<accession>A0A4Z2BY60</accession>
<dbReference type="PANTHER" id="PTHR33539">
    <property type="entry name" value="UPF0764 PROTEIN C16ORF89"/>
    <property type="match status" value="1"/>
</dbReference>
<gene>
    <name evidence="2" type="ORF">fugu_015257</name>
</gene>
<keyword evidence="3" id="KW-1185">Reference proteome</keyword>
<organism evidence="2 3">
    <name type="scientific">Takifugu bimaculatus</name>
    <dbReference type="NCBI Taxonomy" id="433685"/>
    <lineage>
        <taxon>Eukaryota</taxon>
        <taxon>Metazoa</taxon>
        <taxon>Chordata</taxon>
        <taxon>Craniata</taxon>
        <taxon>Vertebrata</taxon>
        <taxon>Euteleostomi</taxon>
        <taxon>Actinopterygii</taxon>
        <taxon>Neopterygii</taxon>
        <taxon>Teleostei</taxon>
        <taxon>Neoteleostei</taxon>
        <taxon>Acanthomorphata</taxon>
        <taxon>Eupercaria</taxon>
        <taxon>Tetraodontiformes</taxon>
        <taxon>Tetradontoidea</taxon>
        <taxon>Tetraodontidae</taxon>
        <taxon>Takifugu</taxon>
    </lineage>
</organism>
<protein>
    <recommendedName>
        <fullName evidence="4">ADP-ribosyl cyclase/cyclic ADP-ribose hydrolase</fullName>
    </recommendedName>
</protein>
<sequence length="385" mass="43452">MRAAGHQVAAALLLFAAVFGTRAEVIDDILGSLTDAVSFLEREQEQVNLDGLVGFIMLQGWMQFRPGLTVTRSAGLRGPTTVALIRRLDRSTVKAMDAIKQSDPQYFRGEKDDRLYSKVVTPLFLTAHILGNNAFIDNMSLNLSLCLSWGFWVIPHEWTSTDVSLFYSNTRKTECFDEQRGDKCMKLLLGTWKVNGTPCIATKSCLDTMTNLGCRDYSLSHQLLYFLIGKMKGCTSMLKGYARASQANMTERGYERIYCSNMMKINQDIFRDSLKETRIDIFMENILFCGLAGFSDFFKPDWLQWIIQRQDKDLGCFGRDENITSLMAVEKLLEQPHPSPSRVKRREKVLPDGCSSHTTSVAVGTLGGFLGFYLTEQDITKRPLS</sequence>
<dbReference type="PANTHER" id="PTHR33539:SF1">
    <property type="entry name" value="UPF0764 PROTEIN C16ORF89"/>
    <property type="match status" value="1"/>
</dbReference>
<dbReference type="GO" id="GO:0016020">
    <property type="term" value="C:membrane"/>
    <property type="evidence" value="ECO:0007669"/>
    <property type="project" value="TreeGrafter"/>
</dbReference>
<reference evidence="2 3" key="1">
    <citation type="submission" date="2019-04" db="EMBL/GenBank/DDBJ databases">
        <title>The sequence and de novo assembly of Takifugu bimaculatus genome using PacBio and Hi-C technologies.</title>
        <authorList>
            <person name="Xu P."/>
            <person name="Liu B."/>
            <person name="Zhou Z."/>
        </authorList>
    </citation>
    <scope>NUCLEOTIDE SEQUENCE [LARGE SCALE GENOMIC DNA]</scope>
    <source>
        <strain evidence="2">TB-2018</strain>
        <tissue evidence="2">Muscle</tissue>
    </source>
</reference>
<evidence type="ECO:0000256" key="1">
    <source>
        <dbReference type="SAM" id="SignalP"/>
    </source>
</evidence>
<evidence type="ECO:0000313" key="2">
    <source>
        <dbReference type="EMBL" id="TNM97101.1"/>
    </source>
</evidence>
<evidence type="ECO:0000313" key="3">
    <source>
        <dbReference type="Proteomes" id="UP000516260"/>
    </source>
</evidence>
<feature type="signal peptide" evidence="1">
    <location>
        <begin position="1"/>
        <end position="23"/>
    </location>
</feature>
<evidence type="ECO:0008006" key="4">
    <source>
        <dbReference type="Google" id="ProtNLM"/>
    </source>
</evidence>
<dbReference type="EMBL" id="SWLE01000008">
    <property type="protein sequence ID" value="TNM97101.1"/>
    <property type="molecule type" value="Genomic_DNA"/>
</dbReference>
<dbReference type="GO" id="GO:0005829">
    <property type="term" value="C:cytosol"/>
    <property type="evidence" value="ECO:0007669"/>
    <property type="project" value="TreeGrafter"/>
</dbReference>
<dbReference type="InterPro" id="IPR031751">
    <property type="entry name" value="DUF4735"/>
</dbReference>
<feature type="chain" id="PRO_5021436612" description="ADP-ribosyl cyclase/cyclic ADP-ribose hydrolase" evidence="1">
    <location>
        <begin position="24"/>
        <end position="385"/>
    </location>
</feature>